<dbReference type="Proteomes" id="UP001238450">
    <property type="component" value="Unassembled WGS sequence"/>
</dbReference>
<proteinExistence type="predicted"/>
<dbReference type="EMBL" id="JAUSUV010000009">
    <property type="protein sequence ID" value="MDQ0418074.1"/>
    <property type="molecule type" value="Genomic_DNA"/>
</dbReference>
<accession>A0AAJ1TGJ0</accession>
<evidence type="ECO:0000313" key="2">
    <source>
        <dbReference type="EMBL" id="MDQ0418074.1"/>
    </source>
</evidence>
<keyword evidence="1" id="KW-0472">Membrane</keyword>
<protein>
    <submittedName>
        <fullName evidence="2">Uncharacterized protein</fullName>
    </submittedName>
</protein>
<name>A0AAJ1TGJ0_9BACL</name>
<organism evidence="2 3">
    <name type="scientific">Croceifilum oryzae</name>
    <dbReference type="NCBI Taxonomy" id="1553429"/>
    <lineage>
        <taxon>Bacteria</taxon>
        <taxon>Bacillati</taxon>
        <taxon>Bacillota</taxon>
        <taxon>Bacilli</taxon>
        <taxon>Bacillales</taxon>
        <taxon>Thermoactinomycetaceae</taxon>
        <taxon>Croceifilum</taxon>
    </lineage>
</organism>
<comment type="caution">
    <text evidence="2">The sequence shown here is derived from an EMBL/GenBank/DDBJ whole genome shotgun (WGS) entry which is preliminary data.</text>
</comment>
<feature type="transmembrane region" description="Helical" evidence="1">
    <location>
        <begin position="16"/>
        <end position="33"/>
    </location>
</feature>
<keyword evidence="1" id="KW-1133">Transmembrane helix</keyword>
<dbReference type="AlphaFoldDB" id="A0AAJ1TGJ0"/>
<evidence type="ECO:0000256" key="1">
    <source>
        <dbReference type="SAM" id="Phobius"/>
    </source>
</evidence>
<sequence length="34" mass="3974">MKIKERDDWSPERKGLSAFVALLMIVLVLFQSHD</sequence>
<keyword evidence="1" id="KW-0812">Transmembrane</keyword>
<keyword evidence="3" id="KW-1185">Reference proteome</keyword>
<reference evidence="2 3" key="1">
    <citation type="submission" date="2023-07" db="EMBL/GenBank/DDBJ databases">
        <title>Genomic Encyclopedia of Type Strains, Phase IV (KMG-IV): sequencing the most valuable type-strain genomes for metagenomic binning, comparative biology and taxonomic classification.</title>
        <authorList>
            <person name="Goeker M."/>
        </authorList>
    </citation>
    <scope>NUCLEOTIDE SEQUENCE [LARGE SCALE GENOMIC DNA]</scope>
    <source>
        <strain evidence="2 3">DSM 46876</strain>
    </source>
</reference>
<evidence type="ECO:0000313" key="3">
    <source>
        <dbReference type="Proteomes" id="UP001238450"/>
    </source>
</evidence>
<gene>
    <name evidence="2" type="ORF">J2Z48_002263</name>
</gene>